<protein>
    <submittedName>
        <fullName evidence="1">Uncharacterized protein</fullName>
    </submittedName>
</protein>
<dbReference type="AlphaFoldDB" id="A0A0S7Y3B7"/>
<dbReference type="Proteomes" id="UP000051861">
    <property type="component" value="Unassembled WGS sequence"/>
</dbReference>
<organism evidence="1 2">
    <name type="scientific">candidate division WOR-1 bacterium DG_54_3</name>
    <dbReference type="NCBI Taxonomy" id="1703775"/>
    <lineage>
        <taxon>Bacteria</taxon>
        <taxon>Bacillati</taxon>
        <taxon>Saganbacteria</taxon>
    </lineage>
</organism>
<reference evidence="1 2" key="1">
    <citation type="journal article" date="2015" name="Microbiome">
        <title>Genomic resolution of linkages in carbon, nitrogen, and sulfur cycling among widespread estuary sediment bacteria.</title>
        <authorList>
            <person name="Baker B.J."/>
            <person name="Lazar C.S."/>
            <person name="Teske A.P."/>
            <person name="Dick G.J."/>
        </authorList>
    </citation>
    <scope>NUCLEOTIDE SEQUENCE [LARGE SCALE GENOMIC DNA]</scope>
    <source>
        <strain evidence="1">DG_54_3</strain>
    </source>
</reference>
<accession>A0A0S7Y3B7</accession>
<dbReference type="EMBL" id="LIZX01000030">
    <property type="protein sequence ID" value="KPJ69174.1"/>
    <property type="molecule type" value="Genomic_DNA"/>
</dbReference>
<evidence type="ECO:0000313" key="1">
    <source>
        <dbReference type="EMBL" id="KPJ69174.1"/>
    </source>
</evidence>
<name>A0A0S7Y3B7_UNCSA</name>
<comment type="caution">
    <text evidence="1">The sequence shown here is derived from an EMBL/GenBank/DDBJ whole genome shotgun (WGS) entry which is preliminary data.</text>
</comment>
<proteinExistence type="predicted"/>
<evidence type="ECO:0000313" key="2">
    <source>
        <dbReference type="Proteomes" id="UP000051861"/>
    </source>
</evidence>
<sequence length="67" mass="7769">MSKIQNNQNLNLTSVNMDNLNNKDWSNCDAKTANMKFKQTVMTNHFKKYFQKAAKSAKKRTEEAGRI</sequence>
<gene>
    <name evidence="1" type="ORF">AMJ44_04425</name>
</gene>